<dbReference type="EMBL" id="LN899826">
    <property type="protein sequence ID" value="CUV38454.1"/>
    <property type="molecule type" value="Genomic_DNA"/>
</dbReference>
<gene>
    <name evidence="5" type="ORF">RD1301_v1_1820007</name>
    <name evidence="4" type="ORF">TF3108_v1_120088</name>
</gene>
<keyword evidence="2" id="KW-0812">Transmembrane</keyword>
<dbReference type="EMBL" id="LN899822">
    <property type="protein sequence ID" value="CUV61818.1"/>
    <property type="molecule type" value="Genomic_DNA"/>
</dbReference>
<keyword evidence="2" id="KW-1133">Transmembrane helix</keyword>
<dbReference type="InterPro" id="IPR031571">
    <property type="entry name" value="RcpC_dom"/>
</dbReference>
<accession>A0A0S4VV75</accession>
<dbReference type="Pfam" id="PF08666">
    <property type="entry name" value="SAF"/>
    <property type="match status" value="1"/>
</dbReference>
<keyword evidence="2" id="KW-0472">Membrane</keyword>
<evidence type="ECO:0000256" key="1">
    <source>
        <dbReference type="SAM" id="MobiDB-lite"/>
    </source>
</evidence>
<dbReference type="Pfam" id="PF16976">
    <property type="entry name" value="RcpC"/>
    <property type="match status" value="1"/>
</dbReference>
<dbReference type="CDD" id="cd11614">
    <property type="entry name" value="SAF_CpaB_FlgA_like"/>
    <property type="match status" value="1"/>
</dbReference>
<dbReference type="NCBIfam" id="TIGR03177">
    <property type="entry name" value="pilus_cpaB"/>
    <property type="match status" value="1"/>
</dbReference>
<evidence type="ECO:0000313" key="4">
    <source>
        <dbReference type="EMBL" id="CUV38454.1"/>
    </source>
</evidence>
<feature type="domain" description="SAF" evidence="3">
    <location>
        <begin position="83"/>
        <end position="145"/>
    </location>
</feature>
<evidence type="ECO:0000256" key="2">
    <source>
        <dbReference type="SAM" id="Phobius"/>
    </source>
</evidence>
<dbReference type="SMART" id="SM00858">
    <property type="entry name" value="SAF"/>
    <property type="match status" value="1"/>
</dbReference>
<dbReference type="InterPro" id="IPR017592">
    <property type="entry name" value="Pilus_assmbl_Flp-typ_CpaB"/>
</dbReference>
<feature type="transmembrane region" description="Helical" evidence="2">
    <location>
        <begin position="52"/>
        <end position="75"/>
    </location>
</feature>
<name>A0A0S4VV75_RALSL</name>
<evidence type="ECO:0000259" key="3">
    <source>
        <dbReference type="SMART" id="SM00858"/>
    </source>
</evidence>
<reference evidence="4" key="1">
    <citation type="submission" date="2015-10" db="EMBL/GenBank/DDBJ databases">
        <authorList>
            <person name="Gilbert D.G."/>
        </authorList>
    </citation>
    <scope>NUCLEOTIDE SEQUENCE</scope>
    <source>
        <strain evidence="4">Phyl III-seqv23</strain>
    </source>
</reference>
<evidence type="ECO:0000313" key="5">
    <source>
        <dbReference type="EMBL" id="CUV61818.1"/>
    </source>
</evidence>
<dbReference type="InterPro" id="IPR013974">
    <property type="entry name" value="SAF"/>
</dbReference>
<organism evidence="4">
    <name type="scientific">Ralstonia solanacearum</name>
    <name type="common">Pseudomonas solanacearum</name>
    <dbReference type="NCBI Taxonomy" id="305"/>
    <lineage>
        <taxon>Bacteria</taxon>
        <taxon>Pseudomonadati</taxon>
        <taxon>Pseudomonadota</taxon>
        <taxon>Betaproteobacteria</taxon>
        <taxon>Burkholderiales</taxon>
        <taxon>Burkholderiaceae</taxon>
        <taxon>Ralstonia</taxon>
        <taxon>Ralstonia solanacearum species complex</taxon>
    </lineage>
</organism>
<proteinExistence type="predicted"/>
<dbReference type="AlphaFoldDB" id="A0A0S4VV75"/>
<feature type="region of interest" description="Disordered" evidence="1">
    <location>
        <begin position="1"/>
        <end position="27"/>
    </location>
</feature>
<sequence>MRTAPGLASATEIKPRDGPPCRSRLHTHDLPLHRASGLSMNEGELEMKNLRILSMLLIATIAGLAAMLFASRWLIQQGNSGTTKVAVAAVDVNLGQRLSPEFIRLVDWPAASLPPGAISDEHAIDGRVTRTSLSPGEPVLESKLTPVGTKGGLSAVIADGKRAITVRVNDVVGVAGFALPGSYVDIIVNTQQETPDGKPAKGAQADREEHSISKIVLEKILVLAVAQEVNRDETKPKVVNAVTLEVTPDEAEKLDLARSVGTLSLVLRNQVDPRPVDTAGATKSTLLKEPVVATVAVPVVKTVQVVKRVAAVERKATGTCIGVISGMQHNQECF</sequence>
<protein>
    <submittedName>
        <fullName evidence="4">Flp pilus assembly protein RcpC/CpaB</fullName>
    </submittedName>
</protein>